<dbReference type="PROSITE" id="PS50109">
    <property type="entry name" value="HIS_KIN"/>
    <property type="match status" value="1"/>
</dbReference>
<keyword evidence="4" id="KW-0808">Transferase</keyword>
<evidence type="ECO:0000259" key="10">
    <source>
        <dbReference type="PROSITE" id="PS50109"/>
    </source>
</evidence>
<dbReference type="Gene3D" id="3.30.565.10">
    <property type="entry name" value="Histidine kinase-like ATPase, C-terminal domain"/>
    <property type="match status" value="1"/>
</dbReference>
<proteinExistence type="predicted"/>
<dbReference type="SUPFAM" id="SSF55874">
    <property type="entry name" value="ATPase domain of HSP90 chaperone/DNA topoisomerase II/histidine kinase"/>
    <property type="match status" value="1"/>
</dbReference>
<keyword evidence="6" id="KW-0418">Kinase</keyword>
<protein>
    <recommendedName>
        <fullName evidence="2">histidine kinase</fullName>
        <ecNumber evidence="2">2.7.13.3</ecNumber>
    </recommendedName>
</protein>
<dbReference type="EC" id="2.7.13.3" evidence="2"/>
<evidence type="ECO:0000256" key="2">
    <source>
        <dbReference type="ARBA" id="ARBA00012438"/>
    </source>
</evidence>
<keyword evidence="7" id="KW-0067">ATP-binding</keyword>
<evidence type="ECO:0000256" key="1">
    <source>
        <dbReference type="ARBA" id="ARBA00000085"/>
    </source>
</evidence>
<comment type="catalytic activity">
    <reaction evidence="1">
        <text>ATP + protein L-histidine = ADP + protein N-phospho-L-histidine.</text>
        <dbReference type="EC" id="2.7.13.3"/>
    </reaction>
</comment>
<dbReference type="GO" id="GO:0005524">
    <property type="term" value="F:ATP binding"/>
    <property type="evidence" value="ECO:0007669"/>
    <property type="project" value="UniProtKB-KW"/>
</dbReference>
<gene>
    <name evidence="11" type="ORF">BsIDN1_14090</name>
</gene>
<dbReference type="Pfam" id="PF02518">
    <property type="entry name" value="HATPase_c"/>
    <property type="match status" value="1"/>
</dbReference>
<name>A0A5S9M4B4_BACIA</name>
<dbReference type="InterPro" id="IPR036890">
    <property type="entry name" value="HATPase_C_sf"/>
</dbReference>
<organism evidence="11 12">
    <name type="scientific">Bacillus safensis</name>
    <dbReference type="NCBI Taxonomy" id="561879"/>
    <lineage>
        <taxon>Bacteria</taxon>
        <taxon>Bacillati</taxon>
        <taxon>Bacillota</taxon>
        <taxon>Bacilli</taxon>
        <taxon>Bacillales</taxon>
        <taxon>Bacillaceae</taxon>
        <taxon>Bacillus</taxon>
    </lineage>
</organism>
<dbReference type="GO" id="GO:0000155">
    <property type="term" value="F:phosphorelay sensor kinase activity"/>
    <property type="evidence" value="ECO:0007669"/>
    <property type="project" value="TreeGrafter"/>
</dbReference>
<keyword evidence="3" id="KW-0597">Phosphoprotein</keyword>
<keyword evidence="8" id="KW-0902">Two-component regulatory system</keyword>
<dbReference type="InterPro" id="IPR004358">
    <property type="entry name" value="Sig_transdc_His_kin-like_C"/>
</dbReference>
<dbReference type="PRINTS" id="PR00344">
    <property type="entry name" value="BCTRLSENSOR"/>
</dbReference>
<evidence type="ECO:0000256" key="4">
    <source>
        <dbReference type="ARBA" id="ARBA00022679"/>
    </source>
</evidence>
<evidence type="ECO:0000313" key="11">
    <source>
        <dbReference type="EMBL" id="BBP87791.1"/>
    </source>
</evidence>
<reference evidence="11 12" key="1">
    <citation type="submission" date="2019-12" db="EMBL/GenBank/DDBJ databases">
        <title>Full genome sequence of a Bacillus safensis strain isolated from commercially available natto in Indonesia.</title>
        <authorList>
            <person name="Yoshida M."/>
            <person name="Uomi M."/>
            <person name="Waturangi D."/>
            <person name="Ekaputri J.J."/>
            <person name="Setiamarga D.H.E."/>
        </authorList>
    </citation>
    <scope>NUCLEOTIDE SEQUENCE [LARGE SCALE GENOMIC DNA]</scope>
    <source>
        <strain evidence="11 12">IDN1</strain>
    </source>
</reference>
<evidence type="ECO:0000256" key="7">
    <source>
        <dbReference type="ARBA" id="ARBA00022840"/>
    </source>
</evidence>
<accession>A0A5S9M4B4</accession>
<evidence type="ECO:0000313" key="12">
    <source>
        <dbReference type="Proteomes" id="UP000464658"/>
    </source>
</evidence>
<feature type="region of interest" description="Disordered" evidence="9">
    <location>
        <begin position="1"/>
        <end position="29"/>
    </location>
</feature>
<evidence type="ECO:0000256" key="6">
    <source>
        <dbReference type="ARBA" id="ARBA00022777"/>
    </source>
</evidence>
<dbReference type="AlphaFoldDB" id="A0A5S9M4B4"/>
<feature type="domain" description="Histidine kinase" evidence="10">
    <location>
        <begin position="1"/>
        <end position="66"/>
    </location>
</feature>
<dbReference type="InterPro" id="IPR005467">
    <property type="entry name" value="His_kinase_dom"/>
</dbReference>
<dbReference type="PANTHER" id="PTHR43547">
    <property type="entry name" value="TWO-COMPONENT HISTIDINE KINASE"/>
    <property type="match status" value="1"/>
</dbReference>
<evidence type="ECO:0000256" key="9">
    <source>
        <dbReference type="SAM" id="MobiDB-lite"/>
    </source>
</evidence>
<sequence>MSDSGDGVNEEELSQIFTRGHSSKGEGRGYGLANVKEVLDELGGWIEVANQKEGGAIFTVYIPKGTKGE</sequence>
<dbReference type="InterPro" id="IPR003594">
    <property type="entry name" value="HATPase_dom"/>
</dbReference>
<evidence type="ECO:0000256" key="8">
    <source>
        <dbReference type="ARBA" id="ARBA00023012"/>
    </source>
</evidence>
<dbReference type="EMBL" id="AP021906">
    <property type="protein sequence ID" value="BBP87791.1"/>
    <property type="molecule type" value="Genomic_DNA"/>
</dbReference>
<dbReference type="Proteomes" id="UP000464658">
    <property type="component" value="Chromosome"/>
</dbReference>
<evidence type="ECO:0000256" key="3">
    <source>
        <dbReference type="ARBA" id="ARBA00022553"/>
    </source>
</evidence>
<keyword evidence="5" id="KW-0547">Nucleotide-binding</keyword>
<evidence type="ECO:0000256" key="5">
    <source>
        <dbReference type="ARBA" id="ARBA00022741"/>
    </source>
</evidence>
<dbReference type="PANTHER" id="PTHR43547:SF3">
    <property type="entry name" value="SENSOR PROTEIN CITS"/>
    <property type="match status" value="1"/>
</dbReference>